<feature type="region of interest" description="Disordered" evidence="1">
    <location>
        <begin position="297"/>
        <end position="365"/>
    </location>
</feature>
<sequence length="453" mass="50270">MQISSPRAPRSSHHRSPSTRTSPRHDRTLPFSGGHRIDQPNFEGTGPIHAPENLRDAHQTFNIDPAAGMLEAAHGETQEPVAPAGRRRLVNAFVGGFRKAWGRNQEILGEEEEVAFPEPVLVHEEEREYEPVPRADPENLRYASPTPDARYISAPPIPDQYGAPPKPQHYAPHTDYEHNRQESSTTTVSDTIHTTQEHYEGTTMVGHHEMVVVPPGVTYTSPQLVEPELASDYAKMDSPPRSEGSYMSRLQNFFKAINALPWIAEERVTVDYYPGGRSRISRGTDYGADYGASIRQSVFGEMPMPTPRPRPRSSVPRRSVKSWYNTNQPQDPIDLLESSSGSNELSPPPVPPLPRSLYTAGGNTPAMYSTTTPVMVTTTSDMASVPPSTRPSRSRRVPPPRIEPEMEEEEAEDGAYYEPRYPNGGYVPYDQQPVAPTYTGSSFGGSTGRSTRR</sequence>
<dbReference type="EMBL" id="JARKIF010000002">
    <property type="protein sequence ID" value="KAJ7647610.1"/>
    <property type="molecule type" value="Genomic_DNA"/>
</dbReference>
<evidence type="ECO:0000313" key="3">
    <source>
        <dbReference type="Proteomes" id="UP001221142"/>
    </source>
</evidence>
<comment type="caution">
    <text evidence="2">The sequence shown here is derived from an EMBL/GenBank/DDBJ whole genome shotgun (WGS) entry which is preliminary data.</text>
</comment>
<feature type="region of interest" description="Disordered" evidence="1">
    <location>
        <begin position="380"/>
        <end position="453"/>
    </location>
</feature>
<evidence type="ECO:0000313" key="2">
    <source>
        <dbReference type="EMBL" id="KAJ7647610.1"/>
    </source>
</evidence>
<gene>
    <name evidence="2" type="ORF">FB45DRAFT_893901</name>
</gene>
<proteinExistence type="predicted"/>
<accession>A0AAD7CFR0</accession>
<reference evidence="2" key="1">
    <citation type="submission" date="2023-03" db="EMBL/GenBank/DDBJ databases">
        <title>Massive genome expansion in bonnet fungi (Mycena s.s.) driven by repeated elements and novel gene families across ecological guilds.</title>
        <authorList>
            <consortium name="Lawrence Berkeley National Laboratory"/>
            <person name="Harder C.B."/>
            <person name="Miyauchi S."/>
            <person name="Viragh M."/>
            <person name="Kuo A."/>
            <person name="Thoen E."/>
            <person name="Andreopoulos B."/>
            <person name="Lu D."/>
            <person name="Skrede I."/>
            <person name="Drula E."/>
            <person name="Henrissat B."/>
            <person name="Morin E."/>
            <person name="Kohler A."/>
            <person name="Barry K."/>
            <person name="LaButti K."/>
            <person name="Morin E."/>
            <person name="Salamov A."/>
            <person name="Lipzen A."/>
            <person name="Mereny Z."/>
            <person name="Hegedus B."/>
            <person name="Baldrian P."/>
            <person name="Stursova M."/>
            <person name="Weitz H."/>
            <person name="Taylor A."/>
            <person name="Grigoriev I.V."/>
            <person name="Nagy L.G."/>
            <person name="Martin F."/>
            <person name="Kauserud H."/>
        </authorList>
    </citation>
    <scope>NUCLEOTIDE SEQUENCE</scope>
    <source>
        <strain evidence="2">9284</strain>
    </source>
</reference>
<feature type="compositionally biased region" description="Low complexity" evidence="1">
    <location>
        <begin position="335"/>
        <end position="345"/>
    </location>
</feature>
<name>A0AAD7CFR0_9AGAR</name>
<feature type="compositionally biased region" description="Basic and acidic residues" evidence="1">
    <location>
        <begin position="125"/>
        <end position="139"/>
    </location>
</feature>
<feature type="compositionally biased region" description="Acidic residues" evidence="1">
    <location>
        <begin position="405"/>
        <end position="415"/>
    </location>
</feature>
<dbReference type="AlphaFoldDB" id="A0AAD7CFR0"/>
<feature type="region of interest" description="Disordered" evidence="1">
    <location>
        <begin position="125"/>
        <end position="191"/>
    </location>
</feature>
<keyword evidence="3" id="KW-1185">Reference proteome</keyword>
<organism evidence="2 3">
    <name type="scientific">Roridomyces roridus</name>
    <dbReference type="NCBI Taxonomy" id="1738132"/>
    <lineage>
        <taxon>Eukaryota</taxon>
        <taxon>Fungi</taxon>
        <taxon>Dikarya</taxon>
        <taxon>Basidiomycota</taxon>
        <taxon>Agaricomycotina</taxon>
        <taxon>Agaricomycetes</taxon>
        <taxon>Agaricomycetidae</taxon>
        <taxon>Agaricales</taxon>
        <taxon>Marasmiineae</taxon>
        <taxon>Mycenaceae</taxon>
        <taxon>Roridomyces</taxon>
    </lineage>
</organism>
<evidence type="ECO:0000256" key="1">
    <source>
        <dbReference type="SAM" id="MobiDB-lite"/>
    </source>
</evidence>
<feature type="compositionally biased region" description="Basic and acidic residues" evidence="1">
    <location>
        <begin position="172"/>
        <end position="181"/>
    </location>
</feature>
<protein>
    <submittedName>
        <fullName evidence="2">Uncharacterized protein</fullName>
    </submittedName>
</protein>
<dbReference type="Proteomes" id="UP001221142">
    <property type="component" value="Unassembled WGS sequence"/>
</dbReference>
<feature type="region of interest" description="Disordered" evidence="1">
    <location>
        <begin position="1"/>
        <end position="52"/>
    </location>
</feature>